<dbReference type="Gene3D" id="1.20.1060.10">
    <property type="entry name" value="Taq DNA Polymerase, Chain T, domain 4"/>
    <property type="match status" value="1"/>
</dbReference>
<dbReference type="InterPro" id="IPR020045">
    <property type="entry name" value="DNA_polI_H3TH"/>
</dbReference>
<feature type="region of interest" description="Disordered" evidence="17">
    <location>
        <begin position="287"/>
        <end position="314"/>
    </location>
</feature>
<dbReference type="SMART" id="SM00279">
    <property type="entry name" value="HhH2"/>
    <property type="match status" value="1"/>
</dbReference>
<accession>A0AA35CMD3</accession>
<keyword evidence="7" id="KW-0540">Nuclease</keyword>
<evidence type="ECO:0000256" key="16">
    <source>
        <dbReference type="RuleBase" id="RU004460"/>
    </source>
</evidence>
<dbReference type="NCBIfam" id="NF004397">
    <property type="entry name" value="PRK05755.1"/>
    <property type="match status" value="1"/>
</dbReference>
<keyword evidence="5 16" id="KW-0548">Nucleotidyltransferase</keyword>
<gene>
    <name evidence="16 20" type="primary">polA</name>
    <name evidence="20" type="ORF">caldi_21080</name>
</gene>
<evidence type="ECO:0000256" key="1">
    <source>
        <dbReference type="ARBA" id="ARBA00007705"/>
    </source>
</evidence>
<evidence type="ECO:0000259" key="19">
    <source>
        <dbReference type="SMART" id="SM00482"/>
    </source>
</evidence>
<dbReference type="InterPro" id="IPR019760">
    <property type="entry name" value="DNA-dir_DNA_pol_A_CS"/>
</dbReference>
<dbReference type="InterPro" id="IPR043502">
    <property type="entry name" value="DNA/RNA_pol_sf"/>
</dbReference>
<evidence type="ECO:0000256" key="5">
    <source>
        <dbReference type="ARBA" id="ARBA00022695"/>
    </source>
</evidence>
<evidence type="ECO:0000256" key="10">
    <source>
        <dbReference type="ARBA" id="ARBA00022839"/>
    </source>
</evidence>
<dbReference type="KEGG" id="cmic:caldi_21080"/>
<feature type="compositionally biased region" description="Low complexity" evidence="17">
    <location>
        <begin position="294"/>
        <end position="314"/>
    </location>
</feature>
<dbReference type="CDD" id="cd09859">
    <property type="entry name" value="PIN_53EXO"/>
    <property type="match status" value="1"/>
</dbReference>
<dbReference type="InterPro" id="IPR029060">
    <property type="entry name" value="PIN-like_dom_sf"/>
</dbReference>
<keyword evidence="8 16" id="KW-0227">DNA damage</keyword>
<dbReference type="GO" id="GO:0008409">
    <property type="term" value="F:5'-3' exonuclease activity"/>
    <property type="evidence" value="ECO:0007669"/>
    <property type="project" value="UniProtKB-UniRule"/>
</dbReference>
<dbReference type="PRINTS" id="PR00868">
    <property type="entry name" value="DNAPOLI"/>
</dbReference>
<dbReference type="InterPro" id="IPR018320">
    <property type="entry name" value="DNA_polymerase_1"/>
</dbReference>
<evidence type="ECO:0000256" key="6">
    <source>
        <dbReference type="ARBA" id="ARBA00022705"/>
    </source>
</evidence>
<keyword evidence="6 16" id="KW-0235">DNA replication</keyword>
<dbReference type="CDD" id="cd06140">
    <property type="entry name" value="DNA_polA_I_Bacillus_like_exo"/>
    <property type="match status" value="1"/>
</dbReference>
<dbReference type="Pfam" id="PF02739">
    <property type="entry name" value="5_3_exonuc_N"/>
    <property type="match status" value="1"/>
</dbReference>
<evidence type="ECO:0000256" key="17">
    <source>
        <dbReference type="SAM" id="MobiDB-lite"/>
    </source>
</evidence>
<dbReference type="InterPro" id="IPR020046">
    <property type="entry name" value="5-3_exonucl_a-hlix_arch_N"/>
</dbReference>
<dbReference type="InterPro" id="IPR002421">
    <property type="entry name" value="5-3_exonuclease"/>
</dbReference>
<keyword evidence="21" id="KW-1185">Reference proteome</keyword>
<evidence type="ECO:0000313" key="20">
    <source>
        <dbReference type="EMBL" id="BDG61018.1"/>
    </source>
</evidence>
<dbReference type="FunFam" id="3.40.50.1010:FF:000001">
    <property type="entry name" value="DNA polymerase I"/>
    <property type="match status" value="1"/>
</dbReference>
<dbReference type="NCBIfam" id="TIGR00593">
    <property type="entry name" value="pola"/>
    <property type="match status" value="1"/>
</dbReference>
<evidence type="ECO:0000256" key="12">
    <source>
        <dbReference type="ARBA" id="ARBA00023125"/>
    </source>
</evidence>
<evidence type="ECO:0000256" key="3">
    <source>
        <dbReference type="ARBA" id="ARBA00020311"/>
    </source>
</evidence>
<feature type="domain" description="DNA-directed DNA polymerase family A palm" evidence="19">
    <location>
        <begin position="653"/>
        <end position="859"/>
    </location>
</feature>
<dbReference type="InterPro" id="IPR012337">
    <property type="entry name" value="RNaseH-like_sf"/>
</dbReference>
<dbReference type="Proteomes" id="UP001163687">
    <property type="component" value="Chromosome"/>
</dbReference>
<evidence type="ECO:0000256" key="8">
    <source>
        <dbReference type="ARBA" id="ARBA00022763"/>
    </source>
</evidence>
<keyword evidence="4 16" id="KW-0808">Transferase</keyword>
<dbReference type="GO" id="GO:0003887">
    <property type="term" value="F:DNA-directed DNA polymerase activity"/>
    <property type="evidence" value="ECO:0007669"/>
    <property type="project" value="UniProtKB-UniRule"/>
</dbReference>
<dbReference type="SMART" id="SM00482">
    <property type="entry name" value="POLAc"/>
    <property type="match status" value="1"/>
</dbReference>
<dbReference type="Pfam" id="PF00476">
    <property type="entry name" value="DNA_pol_A"/>
    <property type="match status" value="1"/>
</dbReference>
<evidence type="ECO:0000259" key="18">
    <source>
        <dbReference type="SMART" id="SM00475"/>
    </source>
</evidence>
<dbReference type="SUPFAM" id="SSF88723">
    <property type="entry name" value="PIN domain-like"/>
    <property type="match status" value="1"/>
</dbReference>
<dbReference type="AlphaFoldDB" id="A0AA35CMD3"/>
<protein>
    <recommendedName>
        <fullName evidence="3 15">DNA polymerase I</fullName>
        <ecNumber evidence="2 15">2.7.7.7</ecNumber>
    </recommendedName>
</protein>
<dbReference type="SUPFAM" id="SSF47807">
    <property type="entry name" value="5' to 3' exonuclease, C-terminal subdomain"/>
    <property type="match status" value="1"/>
</dbReference>
<dbReference type="InterPro" id="IPR001098">
    <property type="entry name" value="DNA-dir_DNA_pol_A_palm_dom"/>
</dbReference>
<dbReference type="Gene3D" id="3.30.420.10">
    <property type="entry name" value="Ribonuclease H-like superfamily/Ribonuclease H"/>
    <property type="match status" value="1"/>
</dbReference>
<keyword evidence="10 16" id="KW-0269">Exonuclease</keyword>
<dbReference type="InterPro" id="IPR002298">
    <property type="entry name" value="DNA_polymerase_A"/>
</dbReference>
<evidence type="ECO:0000256" key="2">
    <source>
        <dbReference type="ARBA" id="ARBA00012417"/>
    </source>
</evidence>
<dbReference type="PROSITE" id="PS00447">
    <property type="entry name" value="DNA_POLYMERASE_A"/>
    <property type="match status" value="1"/>
</dbReference>
<evidence type="ECO:0000256" key="13">
    <source>
        <dbReference type="ARBA" id="ARBA00023204"/>
    </source>
</evidence>
<organism evidence="20 21">
    <name type="scientific">Caldinitratiruptor microaerophilus</name>
    <dbReference type="NCBI Taxonomy" id="671077"/>
    <lineage>
        <taxon>Bacteria</taxon>
        <taxon>Bacillati</taxon>
        <taxon>Bacillota</taxon>
        <taxon>Clostridia</taxon>
        <taxon>Eubacteriales</taxon>
        <taxon>Symbiobacteriaceae</taxon>
        <taxon>Caldinitratiruptor</taxon>
    </lineage>
</organism>
<reference evidence="20" key="1">
    <citation type="submission" date="2022-03" db="EMBL/GenBank/DDBJ databases">
        <title>Complete genome sequence of Caldinitratiruptor microaerophilus.</title>
        <authorList>
            <person name="Mukaiyama R."/>
            <person name="Nishiyama T."/>
            <person name="Ueda K."/>
        </authorList>
    </citation>
    <scope>NUCLEOTIDE SEQUENCE</scope>
    <source>
        <strain evidence="20">JCM 16183</strain>
    </source>
</reference>
<dbReference type="GO" id="GO:0003677">
    <property type="term" value="F:DNA binding"/>
    <property type="evidence" value="ECO:0007669"/>
    <property type="project" value="UniProtKB-UniRule"/>
</dbReference>
<dbReference type="FunFam" id="1.10.150.20:FF:000003">
    <property type="entry name" value="DNA polymerase I"/>
    <property type="match status" value="1"/>
</dbReference>
<evidence type="ECO:0000256" key="14">
    <source>
        <dbReference type="ARBA" id="ARBA00049244"/>
    </source>
</evidence>
<dbReference type="Gene3D" id="1.10.150.20">
    <property type="entry name" value="5' to 3' exonuclease, C-terminal subdomain"/>
    <property type="match status" value="2"/>
</dbReference>
<name>A0AA35CMD3_9FIRM</name>
<evidence type="ECO:0000256" key="4">
    <source>
        <dbReference type="ARBA" id="ARBA00022679"/>
    </source>
</evidence>
<keyword evidence="13 16" id="KW-0234">DNA repair</keyword>
<dbReference type="CDD" id="cd09898">
    <property type="entry name" value="H3TH_53EXO"/>
    <property type="match status" value="1"/>
</dbReference>
<feature type="domain" description="5'-3' exonuclease" evidence="18">
    <location>
        <begin position="5"/>
        <end position="264"/>
    </location>
</feature>
<evidence type="ECO:0000256" key="7">
    <source>
        <dbReference type="ARBA" id="ARBA00022722"/>
    </source>
</evidence>
<comment type="catalytic activity">
    <reaction evidence="14 16">
        <text>DNA(n) + a 2'-deoxyribonucleoside 5'-triphosphate = DNA(n+1) + diphosphate</text>
        <dbReference type="Rhea" id="RHEA:22508"/>
        <dbReference type="Rhea" id="RHEA-COMP:17339"/>
        <dbReference type="Rhea" id="RHEA-COMP:17340"/>
        <dbReference type="ChEBI" id="CHEBI:33019"/>
        <dbReference type="ChEBI" id="CHEBI:61560"/>
        <dbReference type="ChEBI" id="CHEBI:173112"/>
        <dbReference type="EC" id="2.7.7.7"/>
    </reaction>
</comment>
<dbReference type="SUPFAM" id="SSF56672">
    <property type="entry name" value="DNA/RNA polymerases"/>
    <property type="match status" value="1"/>
</dbReference>
<comment type="function">
    <text evidence="16">In addition to polymerase activity, this DNA polymerase exhibits 5'-3' exonuclease activity.</text>
</comment>
<dbReference type="PANTHER" id="PTHR10133">
    <property type="entry name" value="DNA POLYMERASE I"/>
    <property type="match status" value="1"/>
</dbReference>
<evidence type="ECO:0000313" key="21">
    <source>
        <dbReference type="Proteomes" id="UP001163687"/>
    </source>
</evidence>
<dbReference type="GO" id="GO:0006302">
    <property type="term" value="P:double-strand break repair"/>
    <property type="evidence" value="ECO:0007669"/>
    <property type="project" value="TreeGrafter"/>
</dbReference>
<dbReference type="CDD" id="cd08637">
    <property type="entry name" value="DNA_pol_A_pol_I_C"/>
    <property type="match status" value="1"/>
</dbReference>
<evidence type="ECO:0000256" key="15">
    <source>
        <dbReference type="NCBIfam" id="TIGR00593"/>
    </source>
</evidence>
<dbReference type="Gene3D" id="3.30.70.370">
    <property type="match status" value="1"/>
</dbReference>
<dbReference type="GO" id="GO:0006261">
    <property type="term" value="P:DNA-templated DNA replication"/>
    <property type="evidence" value="ECO:0007669"/>
    <property type="project" value="UniProtKB-UniRule"/>
</dbReference>
<dbReference type="InterPro" id="IPR036397">
    <property type="entry name" value="RNaseH_sf"/>
</dbReference>
<dbReference type="Gene3D" id="3.40.50.1010">
    <property type="entry name" value="5'-nuclease"/>
    <property type="match status" value="1"/>
</dbReference>
<dbReference type="InterPro" id="IPR036279">
    <property type="entry name" value="5-3_exonuclease_C_sf"/>
</dbReference>
<dbReference type="SUPFAM" id="SSF53098">
    <property type="entry name" value="Ribonuclease H-like"/>
    <property type="match status" value="1"/>
</dbReference>
<dbReference type="EC" id="2.7.7.7" evidence="2 15"/>
<sequence>MPGAGKLVLIDGNSLAYRAYFSFQEFRASGGFPTGAIFGFLRMLYKVLDDEQPTHLAVAFDVPGPTFRDEWYAAYKATRQAAPDDFKVQLGPLREVLRALRVPYLELAGYEADDLIGTLSRIASERGIPTVIVTGDRDALQLVDDHVTVLLTRRGVTDVARMDRAAVRAAYGITPEQVVDLKSLMGDPSDNIPGVPGVGEKTAVRLLQAFGTLEGILANIDRVPGRKLQERLREHEADARLSRRLATIDRQVPIEVDLDALGRQEPDYAEAQRLFKQLEFRSLLPRVTPPVDVPESSAAEGGAGPPDAALAAAGSEAAPAGPALQIELVADAAPAARLADALPGTAGLIAPVQPVPAGGPVGPYGRGEPQGVALAPLDGGAATAVWFEPAALPGLDAYWSRATDLAAFDVKPFYVWLLRRGVAAAPPAFDGAVAAYLLDPGRSTYRVDDLLRQYGLGEVPDPASPGGRAAAAARLGRLREAMRRDLEEAGLWPLFAEVEMPLLPILARMEATGIRVDREQLEAIGRELDDRIVALQQEIWTAAGMQFNINSTKQLGEVLFEKLGLPTVKRTKTGYSTDAEVLEELAALHDVPAKILDYRTLVKLKGTYVDGLKELVEPDGRVHTTFNQTVAATGRLSSADPNLQNIPIREEEGRRLRKVFVPAEGWVLFAADYSQIELRIAAHFSGDPALREAFEQGQDVHARTAAEVFGLEIDQVTKEQRRMAKTVNFGLLYGQSDFGLARALRIGRGEARAFIERYFERYPGVKRYMEEKVREAREKGYVTTLLGRRRFLPDIHSRTFAVRQNAERAAINTPIQGTAADLMKLAMIAVDREVRRAGLRARMLLQVHDELVFEAPPEEIPRLREIAEREMTGAMRLSVPLAVETRVGPNWYDMVPADEWLAARS</sequence>
<dbReference type="EMBL" id="AP025628">
    <property type="protein sequence ID" value="BDG61018.1"/>
    <property type="molecule type" value="Genomic_DNA"/>
</dbReference>
<comment type="subunit">
    <text evidence="16">Single-chain monomer with multiple functions.</text>
</comment>
<dbReference type="InterPro" id="IPR008918">
    <property type="entry name" value="HhH2"/>
</dbReference>
<proteinExistence type="inferred from homology"/>
<evidence type="ECO:0000256" key="11">
    <source>
        <dbReference type="ARBA" id="ARBA00022932"/>
    </source>
</evidence>
<keyword evidence="11 16" id="KW-0239">DNA-directed DNA polymerase</keyword>
<dbReference type="SMART" id="SM00475">
    <property type="entry name" value="53EXOc"/>
    <property type="match status" value="1"/>
</dbReference>
<dbReference type="FunFam" id="1.20.1060.10:FF:000001">
    <property type="entry name" value="DNA polymerase I"/>
    <property type="match status" value="1"/>
</dbReference>
<keyword evidence="9 16" id="KW-0378">Hydrolase</keyword>
<dbReference type="FunFam" id="1.10.150.20:FF:000002">
    <property type="entry name" value="DNA polymerase I"/>
    <property type="match status" value="1"/>
</dbReference>
<dbReference type="PANTHER" id="PTHR10133:SF27">
    <property type="entry name" value="DNA POLYMERASE NU"/>
    <property type="match status" value="1"/>
</dbReference>
<dbReference type="Pfam" id="PF01367">
    <property type="entry name" value="5_3_exonuc"/>
    <property type="match status" value="1"/>
</dbReference>
<comment type="similarity">
    <text evidence="1 16">Belongs to the DNA polymerase type-A family.</text>
</comment>
<evidence type="ECO:0000256" key="9">
    <source>
        <dbReference type="ARBA" id="ARBA00022801"/>
    </source>
</evidence>
<keyword evidence="12 16" id="KW-0238">DNA-binding</keyword>